<dbReference type="Proteomes" id="UP000198662">
    <property type="component" value="Unassembled WGS sequence"/>
</dbReference>
<protein>
    <submittedName>
        <fullName evidence="1">Asparaginase</fullName>
    </submittedName>
</protein>
<proteinExistence type="predicted"/>
<evidence type="ECO:0000313" key="2">
    <source>
        <dbReference type="Proteomes" id="UP000198662"/>
    </source>
</evidence>
<dbReference type="AlphaFoldDB" id="A0A1G9M3N8"/>
<gene>
    <name evidence="1" type="ORF">SAMN05216298_4797</name>
</gene>
<dbReference type="STRING" id="380244.SAMN05216298_4797"/>
<sequence length="326" mass="33454">MSASYRGGEPVAQVVRSGFAESLHRGSVAVTDPAGALAAAIGDADSPVFPRSSNKPMQALAMLRAGWEPATEADLAIAAASHRGEPFHIERARSVLAHAGLGEEHLLCPPDLPGDPDARNAVVAADGPEPKRVYMNCSGKHSGMLAACAAAGWDLATYRDPEHPLQALITATVEELTGETVEHVGVDGCGAPVLAVSLTGIARAFGRFVEAPEGTPERRVADAMRAHPRLVDGTHGPDNRSMTALPGLLAKGGAEGFHVVAAPGVGAVAVKIDDGGGRASMPVALRALTTIAGLDVPLSAKPEFDALTWPEVLGGGEPVGRVRTLL</sequence>
<keyword evidence="2" id="KW-1185">Reference proteome</keyword>
<organism evidence="1 2">
    <name type="scientific">Glycomyces sambucus</name>
    <dbReference type="NCBI Taxonomy" id="380244"/>
    <lineage>
        <taxon>Bacteria</taxon>
        <taxon>Bacillati</taxon>
        <taxon>Actinomycetota</taxon>
        <taxon>Actinomycetes</taxon>
        <taxon>Glycomycetales</taxon>
        <taxon>Glycomycetaceae</taxon>
        <taxon>Glycomyces</taxon>
    </lineage>
</organism>
<evidence type="ECO:0000313" key="1">
    <source>
        <dbReference type="EMBL" id="SDL68557.1"/>
    </source>
</evidence>
<reference evidence="2" key="1">
    <citation type="submission" date="2016-10" db="EMBL/GenBank/DDBJ databases">
        <authorList>
            <person name="Varghese N."/>
            <person name="Submissions S."/>
        </authorList>
    </citation>
    <scope>NUCLEOTIDE SEQUENCE [LARGE SCALE GENOMIC DNA]</scope>
    <source>
        <strain evidence="2">CGMCC 4.3147</strain>
    </source>
</reference>
<dbReference type="InterPro" id="IPR010349">
    <property type="entry name" value="Asparaginase_II"/>
</dbReference>
<dbReference type="Pfam" id="PF06089">
    <property type="entry name" value="Asparaginase_II"/>
    <property type="match status" value="1"/>
</dbReference>
<dbReference type="PANTHER" id="PTHR42110:SF1">
    <property type="entry name" value="L-ASPARAGINASE, PUTATIVE (AFU_ORTHOLOGUE AFUA_3G11890)-RELATED"/>
    <property type="match status" value="1"/>
</dbReference>
<name>A0A1G9M3N8_9ACTN</name>
<dbReference type="RefSeq" id="WP_091053974.1">
    <property type="nucleotide sequence ID" value="NZ_FNGF01000008.1"/>
</dbReference>
<dbReference type="EMBL" id="FNGF01000008">
    <property type="protein sequence ID" value="SDL68557.1"/>
    <property type="molecule type" value="Genomic_DNA"/>
</dbReference>
<accession>A0A1G9M3N8</accession>
<dbReference type="OrthoDB" id="9780674at2"/>
<dbReference type="PANTHER" id="PTHR42110">
    <property type="entry name" value="L-ASPARAGINASE, PUTATIVE (AFU_ORTHOLOGUE AFUA_3G11890)-RELATED"/>
    <property type="match status" value="1"/>
</dbReference>